<evidence type="ECO:0000313" key="3">
    <source>
        <dbReference type="Proteomes" id="UP000237381"/>
    </source>
</evidence>
<sequence>MIISPPFPNPAQPGIDPNVDPARDSFPMLECGPGNGAFPVSFNLGWHGGAHLDAPVDGQGHLFPVVAIADGTIVYVRETDKHNKPELSYAGMRTDDGCVVIRHDTVIGNGDQSKVTFFSIYMHLQSVESLVVGKPIRRKDKLGLPGSIYGQQGRIHFEIVCDSANMTKFLGRAPGPVGGAGRTDSIYGDIWFYIPTGTNLYPAEPHPGQNNGSTTSGGDAPPASIQSSAALAIQMRYDRACTLTTYQQLADGSWDVFAAMPEENGAEYNLYPRTVELQGKYSDNAPAPSLIFELLRFGRCLGGQAVDNFNHWRKVSIPQGQGWINLSDRRVQVYSDADFPEWAGWTFIQDDSAKTNLCDSPTIKKWLTDAAGETQIDHAGMVTALQNDKVKKRLARSACRFTSEWTLEHVDDLYGWLKTEHEALSTPLSESDFTALKNHVLALAFWENIQGEKPSADDCWHWPPTEFIRNFMKCKWFSEKEFKQIYPHASAHAIQKYREYINSTINKYCLTTSLRLGHFFGQASVESNQLLYMSELHNGDLYDYFRHYEVAKNYKGWLGNVEWNDGGKFSGRGFKQLTGRGNYSSYFVYRGWLQASAFSTNWFHDGRWWGLTHPYTSGDANRQPIQNAATVSQLISSLRPPIMDNPNVVSDDPYTAIDTAGFFWGKNLLLSVADSDDAITMTNKIRGDRATTADDFPVAAHFPERLSETQRIKGVLS</sequence>
<reference evidence="2 3" key="1">
    <citation type="submission" date="2018-01" db="EMBL/GenBank/DDBJ databases">
        <title>Genomic Encyclopedia of Type Strains, Phase III (KMG-III): the genomes of soil and plant-associated and newly described type strains.</title>
        <authorList>
            <person name="Whitman W."/>
        </authorList>
    </citation>
    <scope>NUCLEOTIDE SEQUENCE [LARGE SCALE GENOMIC DNA]</scope>
    <source>
        <strain evidence="2 3">JCM 18070</strain>
    </source>
</reference>
<keyword evidence="2" id="KW-0808">Transferase</keyword>
<feature type="compositionally biased region" description="Pro residues" evidence="1">
    <location>
        <begin position="1"/>
        <end position="11"/>
    </location>
</feature>
<feature type="region of interest" description="Disordered" evidence="1">
    <location>
        <begin position="202"/>
        <end position="223"/>
    </location>
</feature>
<accession>A0A2S4LZJ7</accession>
<protein>
    <submittedName>
        <fullName evidence="2">Hydroxyethylthiazole kinase</fullName>
    </submittedName>
</protein>
<gene>
    <name evidence="2" type="ORF">B0G62_11638</name>
</gene>
<dbReference type="OrthoDB" id="1242806at2"/>
<dbReference type="SUPFAM" id="SSF53955">
    <property type="entry name" value="Lysozyme-like"/>
    <property type="match status" value="1"/>
</dbReference>
<evidence type="ECO:0000256" key="1">
    <source>
        <dbReference type="SAM" id="MobiDB-lite"/>
    </source>
</evidence>
<proteinExistence type="predicted"/>
<dbReference type="InterPro" id="IPR011055">
    <property type="entry name" value="Dup_hybrid_motif"/>
</dbReference>
<dbReference type="RefSeq" id="WP_146055345.1">
    <property type="nucleotide sequence ID" value="NZ_PQGA01000016.1"/>
</dbReference>
<dbReference type="CDD" id="cd12797">
    <property type="entry name" value="M23_peptidase"/>
    <property type="match status" value="1"/>
</dbReference>
<dbReference type="InterPro" id="IPR023346">
    <property type="entry name" value="Lysozyme-like_dom_sf"/>
</dbReference>
<dbReference type="EMBL" id="PQGA01000016">
    <property type="protein sequence ID" value="POR47890.1"/>
    <property type="molecule type" value="Genomic_DNA"/>
</dbReference>
<dbReference type="GO" id="GO:0016301">
    <property type="term" value="F:kinase activity"/>
    <property type="evidence" value="ECO:0007669"/>
    <property type="project" value="UniProtKB-KW"/>
</dbReference>
<feature type="region of interest" description="Disordered" evidence="1">
    <location>
        <begin position="1"/>
        <end position="23"/>
    </location>
</feature>
<dbReference type="Gene3D" id="2.70.70.10">
    <property type="entry name" value="Glucose Permease (Domain IIA)"/>
    <property type="match status" value="1"/>
</dbReference>
<dbReference type="AlphaFoldDB" id="A0A2S4LZJ7"/>
<evidence type="ECO:0000313" key="2">
    <source>
        <dbReference type="EMBL" id="POR47890.1"/>
    </source>
</evidence>
<keyword evidence="3" id="KW-1185">Reference proteome</keyword>
<keyword evidence="2" id="KW-0418">Kinase</keyword>
<organism evidence="2 3">
    <name type="scientific">Paraburkholderia eburnea</name>
    <dbReference type="NCBI Taxonomy" id="1189126"/>
    <lineage>
        <taxon>Bacteria</taxon>
        <taxon>Pseudomonadati</taxon>
        <taxon>Pseudomonadota</taxon>
        <taxon>Betaproteobacteria</taxon>
        <taxon>Burkholderiales</taxon>
        <taxon>Burkholderiaceae</taxon>
        <taxon>Paraburkholderia</taxon>
    </lineage>
</organism>
<name>A0A2S4LZJ7_9BURK</name>
<dbReference type="Gene3D" id="1.10.530.10">
    <property type="match status" value="1"/>
</dbReference>
<feature type="compositionally biased region" description="Polar residues" evidence="1">
    <location>
        <begin position="208"/>
        <end position="217"/>
    </location>
</feature>
<comment type="caution">
    <text evidence="2">The sequence shown here is derived from an EMBL/GenBank/DDBJ whole genome shotgun (WGS) entry which is preliminary data.</text>
</comment>
<dbReference type="Proteomes" id="UP000237381">
    <property type="component" value="Unassembled WGS sequence"/>
</dbReference>